<accession>A0ABS6H120</accession>
<reference evidence="3 4" key="1">
    <citation type="submission" date="2021-01" db="EMBL/GenBank/DDBJ databases">
        <title>Roseomonas sp. nov, a bacterium isolated from an oil production mixture in Yumen Oilfield.</title>
        <authorList>
            <person name="Wu D."/>
        </authorList>
    </citation>
    <scope>NUCLEOTIDE SEQUENCE [LARGE SCALE GENOMIC DNA]</scope>
    <source>
        <strain evidence="3 4">ROY-5-3</strain>
    </source>
</reference>
<evidence type="ECO:0000313" key="4">
    <source>
        <dbReference type="Proteomes" id="UP000689967"/>
    </source>
</evidence>
<dbReference type="PANTHER" id="PTHR42928:SF5">
    <property type="entry name" value="BLR1237 PROTEIN"/>
    <property type="match status" value="1"/>
</dbReference>
<proteinExistence type="inferred from homology"/>
<comment type="similarity">
    <text evidence="1">Belongs to the UPF0065 (bug) family.</text>
</comment>
<evidence type="ECO:0000256" key="2">
    <source>
        <dbReference type="SAM" id="SignalP"/>
    </source>
</evidence>
<keyword evidence="2" id="KW-0732">Signal</keyword>
<dbReference type="Pfam" id="PF03401">
    <property type="entry name" value="TctC"/>
    <property type="match status" value="1"/>
</dbReference>
<gene>
    <name evidence="3" type="ORF">JJQ90_01505</name>
</gene>
<keyword evidence="4" id="KW-1185">Reference proteome</keyword>
<feature type="chain" id="PRO_5045523018" evidence="2">
    <location>
        <begin position="20"/>
        <end position="319"/>
    </location>
</feature>
<feature type="signal peptide" evidence="2">
    <location>
        <begin position="1"/>
        <end position="19"/>
    </location>
</feature>
<dbReference type="CDD" id="cd13578">
    <property type="entry name" value="PBP2_Bug27"/>
    <property type="match status" value="1"/>
</dbReference>
<dbReference type="PIRSF" id="PIRSF017082">
    <property type="entry name" value="YflP"/>
    <property type="match status" value="1"/>
</dbReference>
<evidence type="ECO:0000313" key="3">
    <source>
        <dbReference type="EMBL" id="MBU8542360.1"/>
    </source>
</evidence>
<dbReference type="Proteomes" id="UP000689967">
    <property type="component" value="Unassembled WGS sequence"/>
</dbReference>
<organism evidence="3 4">
    <name type="scientific">Falsiroseomonas oleicola</name>
    <dbReference type="NCBI Taxonomy" id="2801474"/>
    <lineage>
        <taxon>Bacteria</taxon>
        <taxon>Pseudomonadati</taxon>
        <taxon>Pseudomonadota</taxon>
        <taxon>Alphaproteobacteria</taxon>
        <taxon>Acetobacterales</taxon>
        <taxon>Roseomonadaceae</taxon>
        <taxon>Falsiroseomonas</taxon>
    </lineage>
</organism>
<dbReference type="InterPro" id="IPR005064">
    <property type="entry name" value="BUG"/>
</dbReference>
<dbReference type="PANTHER" id="PTHR42928">
    <property type="entry name" value="TRICARBOXYLATE-BINDING PROTEIN"/>
    <property type="match status" value="1"/>
</dbReference>
<name>A0ABS6H120_9PROT</name>
<protein>
    <submittedName>
        <fullName evidence="3">Tripartite tricarboxylate transporter substrate binding protein</fullName>
    </submittedName>
</protein>
<dbReference type="EMBL" id="JAERQM010000001">
    <property type="protein sequence ID" value="MBU8542360.1"/>
    <property type="molecule type" value="Genomic_DNA"/>
</dbReference>
<evidence type="ECO:0000256" key="1">
    <source>
        <dbReference type="ARBA" id="ARBA00006987"/>
    </source>
</evidence>
<sequence>MKRLLLATLMACASLPALAQDNFPNRPLRWVVGFGAGGVGDMTARLVGQKLSEALGQPVVIENRPSAGGIVATETVARAAPDGHTLLLVTATAATAPHLFRQLPYHPIDDFEFVSQIASFPHIIVTSTNSPYRSLQDLMAASRANPGRINLGSVSVGTALHLSLALFQSMGQLPAEVVTYRTTGELLNATATGDIGGAMEVAATTLGQISGGRLRPLAVTSPRRSSVLPDVPTVAESGLPDYNVVTWNAMAAPRGTPRPVIDRLNAEVRRVLAMPEVRDRLLPLAVEPTPTTPEAMRQLLVDETALWGRVIRAANIERQ</sequence>
<comment type="caution">
    <text evidence="3">The sequence shown here is derived from an EMBL/GenBank/DDBJ whole genome shotgun (WGS) entry which is preliminary data.</text>
</comment>
<dbReference type="RefSeq" id="WP_216872701.1">
    <property type="nucleotide sequence ID" value="NZ_JAERQM010000001.1"/>
</dbReference>